<comment type="caution">
    <text evidence="1">The sequence shown here is derived from an EMBL/GenBank/DDBJ whole genome shotgun (WGS) entry which is preliminary data.</text>
</comment>
<gene>
    <name evidence="1" type="ORF">KIL84_019386</name>
</gene>
<dbReference type="EMBL" id="JAHDVG010000463">
    <property type="protein sequence ID" value="KAH1186637.1"/>
    <property type="molecule type" value="Genomic_DNA"/>
</dbReference>
<evidence type="ECO:0000313" key="1">
    <source>
        <dbReference type="EMBL" id="KAH1186637.1"/>
    </source>
</evidence>
<accession>A0A9D3XV74</accession>
<name>A0A9D3XV74_9SAUR</name>
<dbReference type="Proteomes" id="UP000827986">
    <property type="component" value="Unassembled WGS sequence"/>
</dbReference>
<organism evidence="1 2">
    <name type="scientific">Mauremys mutica</name>
    <name type="common">yellowpond turtle</name>
    <dbReference type="NCBI Taxonomy" id="74926"/>
    <lineage>
        <taxon>Eukaryota</taxon>
        <taxon>Metazoa</taxon>
        <taxon>Chordata</taxon>
        <taxon>Craniata</taxon>
        <taxon>Vertebrata</taxon>
        <taxon>Euteleostomi</taxon>
        <taxon>Archelosauria</taxon>
        <taxon>Testudinata</taxon>
        <taxon>Testudines</taxon>
        <taxon>Cryptodira</taxon>
        <taxon>Durocryptodira</taxon>
        <taxon>Testudinoidea</taxon>
        <taxon>Geoemydidae</taxon>
        <taxon>Geoemydinae</taxon>
        <taxon>Mauremys</taxon>
    </lineage>
</organism>
<dbReference type="AlphaFoldDB" id="A0A9D3XV74"/>
<evidence type="ECO:0000313" key="2">
    <source>
        <dbReference type="Proteomes" id="UP000827986"/>
    </source>
</evidence>
<protein>
    <submittedName>
        <fullName evidence="1">Uncharacterized protein</fullName>
    </submittedName>
</protein>
<sequence>MQQFFTLLLLWAVSAYIDFFIYIFAANLQEKLTDFLPKLLDCSTEIKGFNDPPKLPSYSTHELCERFARIMLSLSRTPADGR</sequence>
<keyword evidence="2" id="KW-1185">Reference proteome</keyword>
<proteinExistence type="predicted"/>
<reference evidence="1" key="1">
    <citation type="submission" date="2021-09" db="EMBL/GenBank/DDBJ databases">
        <title>The genome of Mauremys mutica provides insights into the evolution of semi-aquatic lifestyle.</title>
        <authorList>
            <person name="Gong S."/>
            <person name="Gao Y."/>
        </authorList>
    </citation>
    <scope>NUCLEOTIDE SEQUENCE</scope>
    <source>
        <strain evidence="1">MM-2020</strain>
        <tissue evidence="1">Muscle</tissue>
    </source>
</reference>